<keyword evidence="11 14" id="KW-0472">Membrane</keyword>
<dbReference type="RefSeq" id="WP_078754026.1">
    <property type="nucleotide sequence ID" value="NZ_FUXU01000074.1"/>
</dbReference>
<feature type="transmembrane region" description="Helical" evidence="14">
    <location>
        <begin position="420"/>
        <end position="438"/>
    </location>
</feature>
<evidence type="ECO:0000256" key="1">
    <source>
        <dbReference type="ARBA" id="ARBA00004651"/>
    </source>
</evidence>
<dbReference type="InterPro" id="IPR023214">
    <property type="entry name" value="HAD_sf"/>
</dbReference>
<dbReference type="InterPro" id="IPR036412">
    <property type="entry name" value="HAD-like_sf"/>
</dbReference>
<evidence type="ECO:0000256" key="7">
    <source>
        <dbReference type="ARBA" id="ARBA00022741"/>
    </source>
</evidence>
<dbReference type="InterPro" id="IPR051014">
    <property type="entry name" value="Cation_Transport_ATPase_IB"/>
</dbReference>
<dbReference type="OrthoDB" id="9814270at2"/>
<dbReference type="CDD" id="cd00371">
    <property type="entry name" value="HMA"/>
    <property type="match status" value="1"/>
</dbReference>
<dbReference type="Gene3D" id="3.40.1110.10">
    <property type="entry name" value="Calcium-transporting ATPase, cytoplasmic domain N"/>
    <property type="match status" value="1"/>
</dbReference>
<dbReference type="PANTHER" id="PTHR48085">
    <property type="entry name" value="CADMIUM/ZINC-TRANSPORTING ATPASE HMA2-RELATED"/>
    <property type="match status" value="1"/>
</dbReference>
<dbReference type="GO" id="GO:0016887">
    <property type="term" value="F:ATP hydrolysis activity"/>
    <property type="evidence" value="ECO:0007669"/>
    <property type="project" value="InterPro"/>
</dbReference>
<dbReference type="Gene3D" id="2.70.150.10">
    <property type="entry name" value="Calcium-transporting ATPase, cytoplasmic transduction domain A"/>
    <property type="match status" value="1"/>
</dbReference>
<keyword evidence="3 14" id="KW-1003">Cell membrane</keyword>
<evidence type="ECO:0000256" key="11">
    <source>
        <dbReference type="ARBA" id="ARBA00023136"/>
    </source>
</evidence>
<feature type="transmembrane region" description="Helical" evidence="14">
    <location>
        <begin position="729"/>
        <end position="754"/>
    </location>
</feature>
<dbReference type="GO" id="GO:0005886">
    <property type="term" value="C:plasma membrane"/>
    <property type="evidence" value="ECO:0007669"/>
    <property type="project" value="UniProtKB-SubCell"/>
</dbReference>
<evidence type="ECO:0000256" key="10">
    <source>
        <dbReference type="ARBA" id="ARBA00022989"/>
    </source>
</evidence>
<dbReference type="InterPro" id="IPR044492">
    <property type="entry name" value="P_typ_ATPase_HD_dom"/>
</dbReference>
<dbReference type="GO" id="GO:0016463">
    <property type="term" value="F:P-type zinc transporter activity"/>
    <property type="evidence" value="ECO:0007669"/>
    <property type="project" value="UniProtKB-EC"/>
</dbReference>
<keyword evidence="9" id="KW-1278">Translocase</keyword>
<dbReference type="InterPro" id="IPR036163">
    <property type="entry name" value="HMA_dom_sf"/>
</dbReference>
<dbReference type="Pfam" id="PF00403">
    <property type="entry name" value="HMA"/>
    <property type="match status" value="1"/>
</dbReference>
<dbReference type="SUPFAM" id="SSF55008">
    <property type="entry name" value="HMA, heavy metal-associated domain"/>
    <property type="match status" value="1"/>
</dbReference>
<evidence type="ECO:0000256" key="12">
    <source>
        <dbReference type="ARBA" id="ARBA00039097"/>
    </source>
</evidence>
<feature type="transmembrane region" description="Helical" evidence="14">
    <location>
        <begin position="193"/>
        <end position="212"/>
    </location>
</feature>
<comment type="catalytic activity">
    <reaction evidence="13">
        <text>Zn(2+)(in) + ATP + H2O = Zn(2+)(out) + ADP + phosphate + H(+)</text>
        <dbReference type="Rhea" id="RHEA:20621"/>
        <dbReference type="ChEBI" id="CHEBI:15377"/>
        <dbReference type="ChEBI" id="CHEBI:15378"/>
        <dbReference type="ChEBI" id="CHEBI:29105"/>
        <dbReference type="ChEBI" id="CHEBI:30616"/>
        <dbReference type="ChEBI" id="CHEBI:43474"/>
        <dbReference type="ChEBI" id="CHEBI:456216"/>
        <dbReference type="EC" id="7.2.2.12"/>
    </reaction>
</comment>
<evidence type="ECO:0000256" key="5">
    <source>
        <dbReference type="ARBA" id="ARBA00022692"/>
    </source>
</evidence>
<keyword evidence="8 14" id="KW-0067">ATP-binding</keyword>
<evidence type="ECO:0000313" key="16">
    <source>
        <dbReference type="EMBL" id="SKA64589.1"/>
    </source>
</evidence>
<evidence type="ECO:0000256" key="3">
    <source>
        <dbReference type="ARBA" id="ARBA00022475"/>
    </source>
</evidence>
<keyword evidence="6 14" id="KW-0479">Metal-binding</keyword>
<dbReference type="InterPro" id="IPR006121">
    <property type="entry name" value="HMA_dom"/>
</dbReference>
<sequence length="795" mass="84190">MCNSCHSAKCQNHTHQHTKHEAVPSESCCSTSSKSTPSCASTEIAAEDTDDPAAKGCCDSSCSSLEKSVEPVRQETSSNASHTWRVTNMDCPSCAGKLEKAISSISGVLTANVLFATEKLVVTTETSKDLTQQIMRQAEKTGFPLQELSTPKHKEQPKSLVERIKEEGVLVSLISTMAVAGIASNWYPEFASLLFTFATVLGLVPIVKKAFILSKSGSPFSIEMLMSIAAFGALYLGETVEAAMVLVLFLIGERLEGYASQRARAGIQALMALVPENIVRVGKDGKREDVAVSSLQPGDTIEISPGGRLPADAILKGDAASFDLSALTGESIPVERQPGEKLPAGAIAVDRLVLMDVVSKQGESAIDRILNLIEEAESRRAPVERFIDKFSRWYTPLMILVAALVVTIPPLMFGESWDTWVYRGLALLLIACPCALVISTPAAMTSGLAAAARQGALIKGGAALEALSKVEWVAFDKTGTLTEGKPVVTDILSWQGDDASLLSHAAAVEKGSHHPLAKALVEKATENSVAELEATNIAAQVGKGVSGNVNGSRITLIALDKLGERTLVQSFSDDAQRLAEEGKTVAVVFSDDNAIGAIAWRDELRSTAKLAVEGLSTLGIRSLMLTGDNEKAASGLAANLQMDYRAGLMPEDKVEEVNTLAQSSRVAMVGDGINDAPAMKAATIGIAMGSGTDVALETADIALSHNRIESVVDVVRLAKATMNNVHQNVALAIGLKAVFLVTTVLGFTGLWVAVLADSGATAIVTLNALRLLRYGKNPPVEEKSHLDTERHEIAQ</sequence>
<dbReference type="PROSITE" id="PS00154">
    <property type="entry name" value="ATPASE_E1_E2"/>
    <property type="match status" value="1"/>
</dbReference>
<feature type="transmembrane region" description="Helical" evidence="14">
    <location>
        <begin position="393"/>
        <end position="414"/>
    </location>
</feature>
<dbReference type="EC" id="7.2.2.12" evidence="12"/>
<dbReference type="SFLD" id="SFLDS00003">
    <property type="entry name" value="Haloacid_Dehalogenase"/>
    <property type="match status" value="1"/>
</dbReference>
<evidence type="ECO:0000256" key="2">
    <source>
        <dbReference type="ARBA" id="ARBA00006024"/>
    </source>
</evidence>
<evidence type="ECO:0000256" key="13">
    <source>
        <dbReference type="ARBA" id="ARBA00047308"/>
    </source>
</evidence>
<dbReference type="SUPFAM" id="SSF56784">
    <property type="entry name" value="HAD-like"/>
    <property type="match status" value="1"/>
</dbReference>
<dbReference type="CDD" id="cd07546">
    <property type="entry name" value="P-type_ATPase_Pb_Zn_Cd2-like"/>
    <property type="match status" value="1"/>
</dbReference>
<dbReference type="NCBIfam" id="NF008262">
    <property type="entry name" value="PRK11033.1"/>
    <property type="match status" value="1"/>
</dbReference>
<dbReference type="NCBIfam" id="TIGR01494">
    <property type="entry name" value="ATPase_P-type"/>
    <property type="match status" value="1"/>
</dbReference>
<keyword evidence="17" id="KW-1185">Reference proteome</keyword>
<dbReference type="PRINTS" id="PR00119">
    <property type="entry name" value="CATATPASE"/>
</dbReference>
<dbReference type="GO" id="GO:0015086">
    <property type="term" value="F:cadmium ion transmembrane transporter activity"/>
    <property type="evidence" value="ECO:0007669"/>
    <property type="project" value="TreeGrafter"/>
</dbReference>
<evidence type="ECO:0000313" key="17">
    <source>
        <dbReference type="Proteomes" id="UP000190162"/>
    </source>
</evidence>
<dbReference type="Pfam" id="PF00702">
    <property type="entry name" value="Hydrolase"/>
    <property type="match status" value="1"/>
</dbReference>
<dbReference type="NCBIfam" id="TIGR01525">
    <property type="entry name" value="ATPase-IB_hvy"/>
    <property type="match status" value="1"/>
</dbReference>
<gene>
    <name evidence="16" type="ORF">SAMN02745132_03867</name>
</gene>
<evidence type="ECO:0000256" key="4">
    <source>
        <dbReference type="ARBA" id="ARBA00022553"/>
    </source>
</evidence>
<evidence type="ECO:0000256" key="9">
    <source>
        <dbReference type="ARBA" id="ARBA00022967"/>
    </source>
</evidence>
<dbReference type="InterPro" id="IPR059000">
    <property type="entry name" value="ATPase_P-type_domA"/>
</dbReference>
<dbReference type="SUPFAM" id="SSF81665">
    <property type="entry name" value="Calcium ATPase, transmembrane domain M"/>
    <property type="match status" value="1"/>
</dbReference>
<evidence type="ECO:0000256" key="14">
    <source>
        <dbReference type="RuleBase" id="RU362081"/>
    </source>
</evidence>
<evidence type="ECO:0000259" key="15">
    <source>
        <dbReference type="PROSITE" id="PS50846"/>
    </source>
</evidence>
<dbReference type="InterPro" id="IPR001757">
    <property type="entry name" value="P_typ_ATPase"/>
</dbReference>
<dbReference type="EMBL" id="FUXU01000074">
    <property type="protein sequence ID" value="SKA64589.1"/>
    <property type="molecule type" value="Genomic_DNA"/>
</dbReference>
<dbReference type="GO" id="GO:0046872">
    <property type="term" value="F:metal ion binding"/>
    <property type="evidence" value="ECO:0007669"/>
    <property type="project" value="UniProtKB-KW"/>
</dbReference>
<keyword evidence="10 14" id="KW-1133">Transmembrane helix</keyword>
<dbReference type="Gene3D" id="3.40.50.1000">
    <property type="entry name" value="HAD superfamily/HAD-like"/>
    <property type="match status" value="1"/>
</dbReference>
<evidence type="ECO:0000256" key="8">
    <source>
        <dbReference type="ARBA" id="ARBA00022840"/>
    </source>
</evidence>
<dbReference type="PANTHER" id="PTHR48085:SF5">
    <property type="entry name" value="CADMIUM_ZINC-TRANSPORTING ATPASE HMA4-RELATED"/>
    <property type="match status" value="1"/>
</dbReference>
<dbReference type="PROSITE" id="PS01229">
    <property type="entry name" value="COF_2"/>
    <property type="match status" value="1"/>
</dbReference>
<dbReference type="InterPro" id="IPR023298">
    <property type="entry name" value="ATPase_P-typ_TM_dom_sf"/>
</dbReference>
<feature type="domain" description="HMA" evidence="15">
    <location>
        <begin position="80"/>
        <end position="146"/>
    </location>
</feature>
<dbReference type="PROSITE" id="PS01047">
    <property type="entry name" value="HMA_1"/>
    <property type="match status" value="1"/>
</dbReference>
<evidence type="ECO:0000256" key="6">
    <source>
        <dbReference type="ARBA" id="ARBA00022723"/>
    </source>
</evidence>
<dbReference type="AlphaFoldDB" id="A0A1T4VI26"/>
<keyword evidence="5 14" id="KW-0812">Transmembrane</keyword>
<dbReference type="SUPFAM" id="SSF81653">
    <property type="entry name" value="Calcium ATPase, transduction domain A"/>
    <property type="match status" value="1"/>
</dbReference>
<name>A0A1T4VI26_9GAMM</name>
<dbReference type="InterPro" id="IPR008250">
    <property type="entry name" value="ATPase_P-typ_transduc_dom_A_sf"/>
</dbReference>
<dbReference type="InterPro" id="IPR023299">
    <property type="entry name" value="ATPase_P-typ_cyto_dom_N"/>
</dbReference>
<dbReference type="Proteomes" id="UP000190162">
    <property type="component" value="Unassembled WGS sequence"/>
</dbReference>
<keyword evidence="7 14" id="KW-0547">Nucleotide-binding</keyword>
<proteinExistence type="inferred from homology"/>
<keyword evidence="4" id="KW-0597">Phosphoprotein</keyword>
<dbReference type="InterPro" id="IPR018303">
    <property type="entry name" value="ATPase_P-typ_P_site"/>
</dbReference>
<protein>
    <recommendedName>
        <fullName evidence="12">P-type Zn(2+) transporter</fullName>
        <ecNumber evidence="12">7.2.2.12</ecNumber>
    </recommendedName>
</protein>
<comment type="similarity">
    <text evidence="2 14">Belongs to the cation transport ATPase (P-type) (TC 3.A.3) family. Type IB subfamily.</text>
</comment>
<comment type="subcellular location">
    <subcellularLocation>
        <location evidence="1">Cell membrane</location>
        <topology evidence="1">Multi-pass membrane protein</topology>
    </subcellularLocation>
</comment>
<dbReference type="SFLD" id="SFLDG00002">
    <property type="entry name" value="C1.7:_P-type_atpase_like"/>
    <property type="match status" value="1"/>
</dbReference>
<accession>A0A1T4VI26</accession>
<dbReference type="SFLD" id="SFLDF00027">
    <property type="entry name" value="p-type_atpase"/>
    <property type="match status" value="1"/>
</dbReference>
<dbReference type="InterPro" id="IPR017969">
    <property type="entry name" value="Heavy-metal-associated_CS"/>
</dbReference>
<dbReference type="GO" id="GO:0005524">
    <property type="term" value="F:ATP binding"/>
    <property type="evidence" value="ECO:0007669"/>
    <property type="project" value="UniProtKB-UniRule"/>
</dbReference>
<dbReference type="PROSITE" id="PS50846">
    <property type="entry name" value="HMA_2"/>
    <property type="match status" value="1"/>
</dbReference>
<organism evidence="16 17">
    <name type="scientific">Enterovibrio nigricans DSM 22720</name>
    <dbReference type="NCBI Taxonomy" id="1121868"/>
    <lineage>
        <taxon>Bacteria</taxon>
        <taxon>Pseudomonadati</taxon>
        <taxon>Pseudomonadota</taxon>
        <taxon>Gammaproteobacteria</taxon>
        <taxon>Vibrionales</taxon>
        <taxon>Vibrionaceae</taxon>
        <taxon>Enterovibrio</taxon>
    </lineage>
</organism>
<dbReference type="InterPro" id="IPR027256">
    <property type="entry name" value="P-typ_ATPase_IB"/>
</dbReference>
<reference evidence="17" key="1">
    <citation type="submission" date="2017-02" db="EMBL/GenBank/DDBJ databases">
        <authorList>
            <person name="Varghese N."/>
            <person name="Submissions S."/>
        </authorList>
    </citation>
    <scope>NUCLEOTIDE SEQUENCE [LARGE SCALE GENOMIC DNA]</scope>
    <source>
        <strain evidence="17">DSM 22720</strain>
    </source>
</reference>
<dbReference type="Gene3D" id="3.30.70.100">
    <property type="match status" value="1"/>
</dbReference>
<dbReference type="Pfam" id="PF00122">
    <property type="entry name" value="E1-E2_ATPase"/>
    <property type="match status" value="1"/>
</dbReference>
<feature type="transmembrane region" description="Helical" evidence="14">
    <location>
        <begin position="224"/>
        <end position="251"/>
    </location>
</feature>